<sequence>MTKEEKAAYWRQQVDGFQASGLSVKNYCAQEGIAVATLHYWRKRFAEAVKHQPMGTGTEGFLPVTLTTVQPCVPPVEIHLLSGRRLKLTAPMDAGWLHTLVRVLESPCG</sequence>
<dbReference type="Proteomes" id="UP000216779">
    <property type="component" value="Unassembled WGS sequence"/>
</dbReference>
<comment type="caution">
    <text evidence="1">The sequence shown here is derived from an EMBL/GenBank/DDBJ whole genome shotgun (WGS) entry which is preliminary data.</text>
</comment>
<reference evidence="1 2" key="1">
    <citation type="submission" date="2017-03" db="EMBL/GenBank/DDBJ databases">
        <title>Lifting the veil on microbial sulfur biogeochemistry in mining wastewaters.</title>
        <authorList>
            <person name="Kantor R.S."/>
            <person name="Colenbrander Nelson T."/>
            <person name="Marshall S."/>
            <person name="Bennett D."/>
            <person name="Apte S."/>
            <person name="Camacho D."/>
            <person name="Thomas B.C."/>
            <person name="Warren L.A."/>
            <person name="Banfield J.F."/>
        </authorList>
    </citation>
    <scope>NUCLEOTIDE SEQUENCE [LARGE SCALE GENOMIC DNA]</scope>
    <source>
        <strain evidence="1">21-59-9</strain>
    </source>
</reference>
<name>A0A257T609_9PROT</name>
<dbReference type="AlphaFoldDB" id="A0A257T609"/>
<protein>
    <submittedName>
        <fullName evidence="1">Transposase</fullName>
    </submittedName>
</protein>
<organism evidence="1 2">
    <name type="scientific">Acidithiobacillus ferrivorans</name>
    <dbReference type="NCBI Taxonomy" id="160808"/>
    <lineage>
        <taxon>Bacteria</taxon>
        <taxon>Pseudomonadati</taxon>
        <taxon>Pseudomonadota</taxon>
        <taxon>Acidithiobacillia</taxon>
        <taxon>Acidithiobacillales</taxon>
        <taxon>Acidithiobacillaceae</taxon>
        <taxon>Acidithiobacillus</taxon>
    </lineage>
</organism>
<evidence type="ECO:0000313" key="2">
    <source>
        <dbReference type="Proteomes" id="UP000216779"/>
    </source>
</evidence>
<evidence type="ECO:0000313" key="1">
    <source>
        <dbReference type="EMBL" id="OYV80842.1"/>
    </source>
</evidence>
<accession>A0A257T609</accession>
<gene>
    <name evidence="1" type="ORF">B7Z70_07480</name>
</gene>
<dbReference type="NCBIfam" id="NF047593">
    <property type="entry name" value="IS66_ISAeme5_TnpA"/>
    <property type="match status" value="1"/>
</dbReference>
<dbReference type="EMBL" id="NCBC01000240">
    <property type="protein sequence ID" value="OYV80842.1"/>
    <property type="molecule type" value="Genomic_DNA"/>
</dbReference>
<proteinExistence type="predicted"/>